<dbReference type="AlphaFoldDB" id="A0A8H3NYI9"/>
<dbReference type="SMART" id="SM00356">
    <property type="entry name" value="ZnF_C3H1"/>
    <property type="match status" value="1"/>
</dbReference>
<protein>
    <submittedName>
        <fullName evidence="4">Uncharacterized protein C18H10.09</fullName>
    </submittedName>
</protein>
<feature type="region of interest" description="Disordered" evidence="2">
    <location>
        <begin position="132"/>
        <end position="181"/>
    </location>
</feature>
<feature type="region of interest" description="Disordered" evidence="2">
    <location>
        <begin position="284"/>
        <end position="316"/>
    </location>
</feature>
<dbReference type="InterPro" id="IPR000571">
    <property type="entry name" value="Znf_CCCH"/>
</dbReference>
<dbReference type="EMBL" id="BLKC01000038">
    <property type="protein sequence ID" value="GFF39759.1"/>
    <property type="molecule type" value="Genomic_DNA"/>
</dbReference>
<comment type="caution">
    <text evidence="4">The sequence shown here is derived from an EMBL/GenBank/DDBJ whole genome shotgun (WGS) entry which is preliminary data.</text>
</comment>
<dbReference type="Proteomes" id="UP000465221">
    <property type="component" value="Unassembled WGS sequence"/>
</dbReference>
<feature type="compositionally biased region" description="Basic and acidic residues" evidence="2">
    <location>
        <begin position="284"/>
        <end position="308"/>
    </location>
</feature>
<evidence type="ECO:0000313" key="5">
    <source>
        <dbReference type="Proteomes" id="UP000465221"/>
    </source>
</evidence>
<feature type="zinc finger region" description="C3H1-type" evidence="1">
    <location>
        <begin position="53"/>
        <end position="81"/>
    </location>
</feature>
<feature type="region of interest" description="Disordered" evidence="2">
    <location>
        <begin position="85"/>
        <end position="107"/>
    </location>
</feature>
<evidence type="ECO:0000259" key="3">
    <source>
        <dbReference type="PROSITE" id="PS50103"/>
    </source>
</evidence>
<feature type="compositionally biased region" description="Polar residues" evidence="2">
    <location>
        <begin position="34"/>
        <end position="43"/>
    </location>
</feature>
<evidence type="ECO:0000313" key="4">
    <source>
        <dbReference type="EMBL" id="GFF39759.1"/>
    </source>
</evidence>
<organism evidence="4 5">
    <name type="scientific">Aspergillus udagawae</name>
    <dbReference type="NCBI Taxonomy" id="91492"/>
    <lineage>
        <taxon>Eukaryota</taxon>
        <taxon>Fungi</taxon>
        <taxon>Dikarya</taxon>
        <taxon>Ascomycota</taxon>
        <taxon>Pezizomycotina</taxon>
        <taxon>Eurotiomycetes</taxon>
        <taxon>Eurotiomycetidae</taxon>
        <taxon>Eurotiales</taxon>
        <taxon>Aspergillaceae</taxon>
        <taxon>Aspergillus</taxon>
        <taxon>Aspergillus subgen. Fumigati</taxon>
    </lineage>
</organism>
<dbReference type="InterPro" id="IPR037274">
    <property type="entry name" value="Znf_CHY_sf"/>
</dbReference>
<sequence>MDSTSGLGAPDGLNRHASSTNGQPPATGAELATAQPQDSTVPSLSDVPNRPIPKQRTKCRFFTSQKGCRAGDACPYIHDLADSKRKSAQPAAQVQAGSPNEVEDSQNSLRGVATDVRSLSINDTKEVRAVPQAGAKSSFHAGQRPISKAESSSPREFQTNQLRRRFHPKETTDGSGTSLTIKMAPSDPDFPFELDKLHCILHVPLSYPGQGRPTIKVINPDMERSFQANVERGFDDIVDSTLRNGGRGTLLSWMNSLDRHLERLLTTTERGPTLKFVPNVGSKEVQERRAPEQVRVSHTDTPATERKSVPKPTPSVTNVSRVYTAEEKAQAERRRAVETKQIEARLGRLPLFQKSRDELSFVIPVQPSKVERLPVSLRPIKTVKLLVPRLYPLEPSSIELQGVRSPEAQSVEVGFSQWVKANAQLNLMSQINYLTSNMHTLATTVLESASEPKQEPATSSVDLPEESAPSGSNNPMFEVEDKPHIRVIPRPPEWSAGDSDEGSEISEFSTSEDGFTDEDEDEDGGAPVPDMPAPTAERGVALSFPYLELYGIELLELVGLYVTVKCDRCKEQLDVRNIPQVKDKSDVLAPKVETCKKCTNTMSLGNDIPFQSLKKGPYLPALLPGFRRQLMHAHSTRAGYLDLDGCTVVDLLPSSFIPTCAECSTTFPGPGVVAVRGESATASCRQCHRKMVFKIPEVKFLIVGSAAFSSRDRVPQRKKPKETLGIVAGQELPRRGRCMHYGKSYRWFRCHDAATDHPNEHANRMICGFCSREQVYRPENCGICRAVLVGKAGSGFWEGGKGTRNKVLMSRKDPRKYKRLGATKPGASSSSKK</sequence>
<feature type="region of interest" description="Disordered" evidence="2">
    <location>
        <begin position="807"/>
        <end position="833"/>
    </location>
</feature>
<reference evidence="4 5" key="1">
    <citation type="submission" date="2020-01" db="EMBL/GenBank/DDBJ databases">
        <title>Draft genome sequence of Aspergillus udagawae IFM 46972.</title>
        <authorList>
            <person name="Takahashi H."/>
            <person name="Yaguchi T."/>
        </authorList>
    </citation>
    <scope>NUCLEOTIDE SEQUENCE [LARGE SCALE GENOMIC DNA]</scope>
    <source>
        <strain evidence="4 5">IFM 46972</strain>
    </source>
</reference>
<dbReference type="PROSITE" id="PS50103">
    <property type="entry name" value="ZF_C3H1"/>
    <property type="match status" value="1"/>
</dbReference>
<dbReference type="SUPFAM" id="SSF161219">
    <property type="entry name" value="CHY zinc finger-like"/>
    <property type="match status" value="1"/>
</dbReference>
<feature type="compositionally biased region" description="Acidic residues" evidence="2">
    <location>
        <begin position="514"/>
        <end position="524"/>
    </location>
</feature>
<feature type="region of interest" description="Disordered" evidence="2">
    <location>
        <begin position="447"/>
        <end position="534"/>
    </location>
</feature>
<gene>
    <name evidence="4" type="ORF">IFM46972_05992</name>
</gene>
<keyword evidence="1" id="KW-0863">Zinc-finger</keyword>
<proteinExistence type="predicted"/>
<feature type="compositionally biased region" description="Polar residues" evidence="2">
    <location>
        <begin position="149"/>
        <end position="161"/>
    </location>
</feature>
<keyword evidence="1" id="KW-0862">Zinc</keyword>
<feature type="domain" description="C3H1-type" evidence="3">
    <location>
        <begin position="53"/>
        <end position="81"/>
    </location>
</feature>
<keyword evidence="1" id="KW-0479">Metal-binding</keyword>
<evidence type="ECO:0000256" key="2">
    <source>
        <dbReference type="SAM" id="MobiDB-lite"/>
    </source>
</evidence>
<name>A0A8H3NYI9_9EURO</name>
<accession>A0A8H3NYI9</accession>
<evidence type="ECO:0000256" key="1">
    <source>
        <dbReference type="PROSITE-ProRule" id="PRU00723"/>
    </source>
</evidence>
<dbReference type="GO" id="GO:0008270">
    <property type="term" value="F:zinc ion binding"/>
    <property type="evidence" value="ECO:0007669"/>
    <property type="project" value="UniProtKB-KW"/>
</dbReference>
<feature type="region of interest" description="Disordered" evidence="2">
    <location>
        <begin position="1"/>
        <end position="58"/>
    </location>
</feature>